<keyword evidence="2" id="KW-1003">Cell membrane</keyword>
<evidence type="ECO:0000256" key="5">
    <source>
        <dbReference type="ARBA" id="ARBA00022725"/>
    </source>
</evidence>
<dbReference type="AlphaFoldDB" id="A0A182G009"/>
<protein>
    <submittedName>
        <fullName evidence="10">Uncharacterized protein</fullName>
    </submittedName>
</protein>
<dbReference type="PANTHER" id="PTHR21137:SF35">
    <property type="entry name" value="ODORANT RECEPTOR 19A-RELATED"/>
    <property type="match status" value="1"/>
</dbReference>
<evidence type="ECO:0000256" key="2">
    <source>
        <dbReference type="ARBA" id="ARBA00022475"/>
    </source>
</evidence>
<evidence type="ECO:0000313" key="10">
    <source>
        <dbReference type="EnsemblMetazoa" id="AALB015591-PA"/>
    </source>
</evidence>
<comment type="subcellular location">
    <subcellularLocation>
        <location evidence="1">Cell membrane</location>
        <topology evidence="1">Multi-pass membrane protein</topology>
    </subcellularLocation>
</comment>
<dbReference type="PANTHER" id="PTHR21137">
    <property type="entry name" value="ODORANT RECEPTOR"/>
    <property type="match status" value="1"/>
</dbReference>
<keyword evidence="11" id="KW-1185">Reference proteome</keyword>
<keyword evidence="5" id="KW-0552">Olfaction</keyword>
<dbReference type="GO" id="GO:0004984">
    <property type="term" value="F:olfactory receptor activity"/>
    <property type="evidence" value="ECO:0007669"/>
    <property type="project" value="InterPro"/>
</dbReference>
<accession>A0A182G009</accession>
<dbReference type="STRING" id="7167.A0A182G009"/>
<dbReference type="InterPro" id="IPR004117">
    <property type="entry name" value="7tm6_olfct_rcpt"/>
</dbReference>
<proteinExistence type="predicted"/>
<evidence type="ECO:0000256" key="6">
    <source>
        <dbReference type="ARBA" id="ARBA00022989"/>
    </source>
</evidence>
<keyword evidence="6" id="KW-1133">Transmembrane helix</keyword>
<keyword evidence="9" id="KW-0807">Transducer</keyword>
<dbReference type="GO" id="GO:0007165">
    <property type="term" value="P:signal transduction"/>
    <property type="evidence" value="ECO:0007669"/>
    <property type="project" value="UniProtKB-KW"/>
</dbReference>
<evidence type="ECO:0000256" key="1">
    <source>
        <dbReference type="ARBA" id="ARBA00004651"/>
    </source>
</evidence>
<dbReference type="Proteomes" id="UP000069272">
    <property type="component" value="Chromosome 2L"/>
</dbReference>
<dbReference type="VEuPathDB" id="VectorBase:AALB015591"/>
<keyword evidence="4" id="KW-0812">Transmembrane</keyword>
<dbReference type="VEuPathDB" id="VectorBase:AALB20_038801"/>
<evidence type="ECO:0000256" key="8">
    <source>
        <dbReference type="ARBA" id="ARBA00023170"/>
    </source>
</evidence>
<evidence type="ECO:0000313" key="11">
    <source>
        <dbReference type="Proteomes" id="UP000069272"/>
    </source>
</evidence>
<dbReference type="Pfam" id="PF02949">
    <property type="entry name" value="7tm_6"/>
    <property type="match status" value="1"/>
</dbReference>
<evidence type="ECO:0000256" key="7">
    <source>
        <dbReference type="ARBA" id="ARBA00023136"/>
    </source>
</evidence>
<reference evidence="10" key="2">
    <citation type="submission" date="2022-08" db="UniProtKB">
        <authorList>
            <consortium name="EnsemblMetazoa"/>
        </authorList>
    </citation>
    <scope>IDENTIFICATION</scope>
    <source>
        <strain evidence="10">STECLA/ALBI9_A</strain>
    </source>
</reference>
<evidence type="ECO:0000256" key="3">
    <source>
        <dbReference type="ARBA" id="ARBA00022606"/>
    </source>
</evidence>
<evidence type="ECO:0000256" key="4">
    <source>
        <dbReference type="ARBA" id="ARBA00022692"/>
    </source>
</evidence>
<dbReference type="GO" id="GO:0005549">
    <property type="term" value="F:odorant binding"/>
    <property type="evidence" value="ECO:0007669"/>
    <property type="project" value="InterPro"/>
</dbReference>
<keyword evidence="7" id="KW-0472">Membrane</keyword>
<evidence type="ECO:0000256" key="9">
    <source>
        <dbReference type="ARBA" id="ARBA00023224"/>
    </source>
</evidence>
<keyword evidence="3" id="KW-0716">Sensory transduction</keyword>
<organism evidence="10 11">
    <name type="scientific">Anopheles albimanus</name>
    <name type="common">New world malaria mosquito</name>
    <dbReference type="NCBI Taxonomy" id="7167"/>
    <lineage>
        <taxon>Eukaryota</taxon>
        <taxon>Metazoa</taxon>
        <taxon>Ecdysozoa</taxon>
        <taxon>Arthropoda</taxon>
        <taxon>Hexapoda</taxon>
        <taxon>Insecta</taxon>
        <taxon>Pterygota</taxon>
        <taxon>Neoptera</taxon>
        <taxon>Endopterygota</taxon>
        <taxon>Diptera</taxon>
        <taxon>Nematocera</taxon>
        <taxon>Culicoidea</taxon>
        <taxon>Culicidae</taxon>
        <taxon>Anophelinae</taxon>
        <taxon>Anopheles</taxon>
    </lineage>
</organism>
<sequence>MATLESYRALRSHMIIASKLVGVEVWTAPGVVRPASCFIVFQIFLYFVGSAYTIIKYRHDLYYVLKILMTVGTAAVLFVKFAVNLREGEQFKKYGEDIEQELLKPYQAGTPGEVSVLSRTGRLLWLLARIWLVAISSTGVGFLLYPLLVYIIEGKLVPLFLYELPYLDWHVVELYFVNLVFQIQLYVFGSIGTVLSDFVIVMYSFYALAKADICIVHLRELRTMLADASKMADADDIAALQQKWQQCLRDHRLSTRFLNNLEHLFGLTCLAQVVTGVFTVCISMVLALLTDWYPVYLFLAATFIELSAFFVIGNLVEKKVDELYDAITSLSWYRLSLQQQKEYGFVVLRQQRPLGLTAFGFMPLNFESYMSVLKGLYQFFVLILKSIE</sequence>
<dbReference type="EnsemblMetazoa" id="AALB015591-RA">
    <property type="protein sequence ID" value="AALB015591-PA"/>
    <property type="gene ID" value="AALB015591"/>
</dbReference>
<reference evidence="10 11" key="1">
    <citation type="journal article" date="2017" name="G3 (Bethesda)">
        <title>The Physical Genome Mapping of Anopheles albimanus Corrected Scaffold Misassemblies and Identified Interarm Rearrangements in Genus Anopheles.</title>
        <authorList>
            <person name="Artemov G.N."/>
            <person name="Peery A.N."/>
            <person name="Jiang X."/>
            <person name="Tu Z."/>
            <person name="Stegniy V.N."/>
            <person name="Sharakhova M.V."/>
            <person name="Sharakhov I.V."/>
        </authorList>
    </citation>
    <scope>NUCLEOTIDE SEQUENCE [LARGE SCALE GENOMIC DNA]</scope>
    <source>
        <strain evidence="10 11">ALBI9_A</strain>
    </source>
</reference>
<dbReference type="GO" id="GO:0005886">
    <property type="term" value="C:plasma membrane"/>
    <property type="evidence" value="ECO:0007669"/>
    <property type="project" value="UniProtKB-SubCell"/>
</dbReference>
<keyword evidence="8" id="KW-0675">Receptor</keyword>
<name>A0A182G009_ANOAL</name>